<dbReference type="InterPro" id="IPR003658">
    <property type="entry name" value="Anti-sigma_ant"/>
</dbReference>
<dbReference type="InterPro" id="IPR036513">
    <property type="entry name" value="STAS_dom_sf"/>
</dbReference>
<dbReference type="CDD" id="cd07043">
    <property type="entry name" value="STAS_anti-anti-sigma_factors"/>
    <property type="match status" value="1"/>
</dbReference>
<dbReference type="GO" id="GO:0045152">
    <property type="term" value="F:antisigma factor binding"/>
    <property type="evidence" value="ECO:0007669"/>
    <property type="project" value="InterPro"/>
</dbReference>
<evidence type="ECO:0000256" key="5">
    <source>
        <dbReference type="ARBA" id="ARBA00022969"/>
    </source>
</evidence>
<dbReference type="PANTHER" id="PTHR33495">
    <property type="entry name" value="ANTI-SIGMA FACTOR ANTAGONIST TM_1081-RELATED-RELATED"/>
    <property type="match status" value="1"/>
</dbReference>
<evidence type="ECO:0000259" key="7">
    <source>
        <dbReference type="PROSITE" id="PS50801"/>
    </source>
</evidence>
<organism evidence="8">
    <name type="scientific">uncultured Sporomusa sp</name>
    <dbReference type="NCBI Taxonomy" id="307249"/>
    <lineage>
        <taxon>Bacteria</taxon>
        <taxon>Bacillati</taxon>
        <taxon>Bacillota</taxon>
        <taxon>Negativicutes</taxon>
        <taxon>Selenomonadales</taxon>
        <taxon>Sporomusaceae</taxon>
        <taxon>Sporomusa</taxon>
        <taxon>environmental samples</taxon>
    </lineage>
</organism>
<protein>
    <recommendedName>
        <fullName evidence="3 6">Anti-sigma F factor antagonist</fullName>
    </recommendedName>
    <alternativeName>
        <fullName evidence="6">Stage II sporulation protein</fullName>
    </alternativeName>
</protein>
<comment type="similarity">
    <text evidence="2 6">Belongs to the anti-sigma-factor antagonist family.</text>
</comment>
<evidence type="ECO:0000313" key="8">
    <source>
        <dbReference type="EMBL" id="SCM80350.1"/>
    </source>
</evidence>
<dbReference type="GO" id="GO:0030435">
    <property type="term" value="P:sporulation resulting in formation of a cellular spore"/>
    <property type="evidence" value="ECO:0007669"/>
    <property type="project" value="UniProtKB-KW"/>
</dbReference>
<dbReference type="PROSITE" id="PS50801">
    <property type="entry name" value="STAS"/>
    <property type="match status" value="1"/>
</dbReference>
<comment type="function">
    <text evidence="1">In the phosphorylated form it could act as an anti-anti-sigma factor that counteracts SpoIIAB and thus releases sigma f from inhibition.</text>
</comment>
<sequence>MLKLVTVMKQGVLVVRLTGELDVCGANEFRAVVDEALEASGAKHILLNMQGVSFIDSSGLGVILGRYRHIAPLGGKILVVHLAPQVQRIFELAGLMKILNIYQSEDQALELL</sequence>
<proteinExistence type="inferred from homology"/>
<evidence type="ECO:0000256" key="6">
    <source>
        <dbReference type="RuleBase" id="RU003749"/>
    </source>
</evidence>
<dbReference type="EMBL" id="FMJE01000003">
    <property type="protein sequence ID" value="SCM80350.1"/>
    <property type="molecule type" value="Genomic_DNA"/>
</dbReference>
<reference evidence="8" key="1">
    <citation type="submission" date="2016-08" db="EMBL/GenBank/DDBJ databases">
        <authorList>
            <person name="Seilhamer J.J."/>
        </authorList>
    </citation>
    <scope>NUCLEOTIDE SEQUENCE</scope>
    <source>
        <strain evidence="8">86</strain>
    </source>
</reference>
<dbReference type="Gene3D" id="3.30.750.24">
    <property type="entry name" value="STAS domain"/>
    <property type="match status" value="1"/>
</dbReference>
<dbReference type="PANTHER" id="PTHR33495:SF2">
    <property type="entry name" value="ANTI-SIGMA FACTOR ANTAGONIST TM_1081-RELATED"/>
    <property type="match status" value="1"/>
</dbReference>
<dbReference type="GO" id="GO:0043856">
    <property type="term" value="F:anti-sigma factor antagonist activity"/>
    <property type="evidence" value="ECO:0007669"/>
    <property type="project" value="InterPro"/>
</dbReference>
<keyword evidence="4" id="KW-0597">Phosphoprotein</keyword>
<dbReference type="SUPFAM" id="SSF52091">
    <property type="entry name" value="SpoIIaa-like"/>
    <property type="match status" value="1"/>
</dbReference>
<feature type="domain" description="STAS" evidence="7">
    <location>
        <begin position="2"/>
        <end position="112"/>
    </location>
</feature>
<name>A0A212LSC9_9FIRM</name>
<evidence type="ECO:0000256" key="2">
    <source>
        <dbReference type="ARBA" id="ARBA00009013"/>
    </source>
</evidence>
<evidence type="ECO:0000256" key="4">
    <source>
        <dbReference type="ARBA" id="ARBA00022553"/>
    </source>
</evidence>
<dbReference type="Pfam" id="PF01740">
    <property type="entry name" value="STAS"/>
    <property type="match status" value="1"/>
</dbReference>
<evidence type="ECO:0000256" key="3">
    <source>
        <dbReference type="ARBA" id="ARBA00020784"/>
    </source>
</evidence>
<dbReference type="AlphaFoldDB" id="A0A212LSC9"/>
<gene>
    <name evidence="8" type="primary">spoIIAA</name>
    <name evidence="8" type="ORF">KL86SPO_30528</name>
</gene>
<keyword evidence="5" id="KW-0749">Sporulation</keyword>
<dbReference type="NCBIfam" id="TIGR00377">
    <property type="entry name" value="ant_ant_sig"/>
    <property type="match status" value="1"/>
</dbReference>
<dbReference type="InterPro" id="IPR002645">
    <property type="entry name" value="STAS_dom"/>
</dbReference>
<dbReference type="NCBIfam" id="TIGR02886">
    <property type="entry name" value="spore_II_AA"/>
    <property type="match status" value="1"/>
</dbReference>
<evidence type="ECO:0000256" key="1">
    <source>
        <dbReference type="ARBA" id="ARBA00001976"/>
    </source>
</evidence>
<accession>A0A212LSC9</accession>
<dbReference type="InterPro" id="IPR014237">
    <property type="entry name" value="Anti-sigma_F_ant"/>
</dbReference>